<protein>
    <submittedName>
        <fullName evidence="1">Uncharacterized protein</fullName>
    </submittedName>
</protein>
<accession>A0A4Z2J3I6</accession>
<comment type="caution">
    <text evidence="1">The sequence shown here is derived from an EMBL/GenBank/DDBJ whole genome shotgun (WGS) entry which is preliminary data.</text>
</comment>
<dbReference type="AlphaFoldDB" id="A0A4Z2J3I6"/>
<keyword evidence="2" id="KW-1185">Reference proteome</keyword>
<gene>
    <name evidence="1" type="ORF">EYF80_005585</name>
</gene>
<organism evidence="1 2">
    <name type="scientific">Liparis tanakae</name>
    <name type="common">Tanaka's snailfish</name>
    <dbReference type="NCBI Taxonomy" id="230148"/>
    <lineage>
        <taxon>Eukaryota</taxon>
        <taxon>Metazoa</taxon>
        <taxon>Chordata</taxon>
        <taxon>Craniata</taxon>
        <taxon>Vertebrata</taxon>
        <taxon>Euteleostomi</taxon>
        <taxon>Actinopterygii</taxon>
        <taxon>Neopterygii</taxon>
        <taxon>Teleostei</taxon>
        <taxon>Neoteleostei</taxon>
        <taxon>Acanthomorphata</taxon>
        <taxon>Eupercaria</taxon>
        <taxon>Perciformes</taxon>
        <taxon>Cottioidei</taxon>
        <taxon>Cottales</taxon>
        <taxon>Liparidae</taxon>
        <taxon>Liparis</taxon>
    </lineage>
</organism>
<evidence type="ECO:0000313" key="2">
    <source>
        <dbReference type="Proteomes" id="UP000314294"/>
    </source>
</evidence>
<dbReference type="EMBL" id="SRLO01000028">
    <property type="protein sequence ID" value="TNN84258.1"/>
    <property type="molecule type" value="Genomic_DNA"/>
</dbReference>
<dbReference type="Proteomes" id="UP000314294">
    <property type="component" value="Unassembled WGS sequence"/>
</dbReference>
<reference evidence="1 2" key="1">
    <citation type="submission" date="2019-03" db="EMBL/GenBank/DDBJ databases">
        <title>First draft genome of Liparis tanakae, snailfish: a comprehensive survey of snailfish specific genes.</title>
        <authorList>
            <person name="Kim W."/>
            <person name="Song I."/>
            <person name="Jeong J.-H."/>
            <person name="Kim D."/>
            <person name="Kim S."/>
            <person name="Ryu S."/>
            <person name="Song J.Y."/>
            <person name="Lee S.K."/>
        </authorList>
    </citation>
    <scope>NUCLEOTIDE SEQUENCE [LARGE SCALE GENOMIC DNA]</scope>
    <source>
        <tissue evidence="1">Muscle</tissue>
    </source>
</reference>
<sequence length="389" mass="42660">MFVSRCCRGCPGVRGRDVRQVYLRRCFGFPCLLLNPIIRNIQQVETFLRAMFLFQGLQQLLVTLTHQPPPAPVWTPGRGPVDGIIEDGEAQVLEVDPDLVCSASQRATADHAGSSIEAQPLEDGSAVLSLRIDAAEADFKGNDQDGLLGDQLPFWKLTLDSAHILLFKLLESTNRPGEQQHPRGEPVQSVDRVQLGDASLFSQDENHRVVAETAAGVDRDGRRLVDHEHFAVVHQHLQGSADDGGLVAVHCVLHQPDATLFGRPLVVLDGLGSELALEHLQEALPNPPTFAVRLEVKVVRVHFAEASFEVVGGLVEMLLAEADPRVALLRRGDVSLARAELLPSRSSPPLALDSCLGFARLVALSFDTFRRRLRCGSLGRHRDVYLHRG</sequence>
<proteinExistence type="predicted"/>
<evidence type="ECO:0000313" key="1">
    <source>
        <dbReference type="EMBL" id="TNN84258.1"/>
    </source>
</evidence>
<name>A0A4Z2J3I6_9TELE</name>